<dbReference type="EMBL" id="CP116341">
    <property type="protein sequence ID" value="WOV83609.1"/>
    <property type="molecule type" value="Genomic_DNA"/>
</dbReference>
<keyword evidence="2" id="KW-1185">Reference proteome</keyword>
<organism evidence="1 2">
    <name type="scientific">Sporosarcina jeotgali</name>
    <dbReference type="NCBI Taxonomy" id="3020056"/>
    <lineage>
        <taxon>Bacteria</taxon>
        <taxon>Bacillati</taxon>
        <taxon>Bacillota</taxon>
        <taxon>Bacilli</taxon>
        <taxon>Bacillales</taxon>
        <taxon>Caryophanaceae</taxon>
        <taxon>Sporosarcina</taxon>
    </lineage>
</organism>
<gene>
    <name evidence="1" type="ORF">PGH26_12060</name>
</gene>
<evidence type="ECO:0000313" key="2">
    <source>
        <dbReference type="Proteomes" id="UP001303532"/>
    </source>
</evidence>
<reference evidence="1 2" key="1">
    <citation type="submission" date="2023-01" db="EMBL/GenBank/DDBJ databases">
        <title>Sporosarcina sp. nov., isolated from Korean tranditional fermented seafood 'Jeotgal'.</title>
        <authorList>
            <person name="Yang A.-I."/>
        </authorList>
    </citation>
    <scope>NUCLEOTIDE SEQUENCE [LARGE SCALE GENOMIC DNA]</scope>
    <source>
        <strain evidence="1 2">B2O-1</strain>
    </source>
</reference>
<proteinExistence type="predicted"/>
<name>A0ABZ0KUC0_9BACL</name>
<sequence>MYDPTIFDNLKVALENQLYDLDNLDEHIEIKNRRDVMDFAVLSREFALRFVLRSHPEIEAEVILRASVHDLAGEIMESPNANAACSLSLCFQKRIQHPETECAGIEQVIASIWEQDIELTQTIRYIYGEENPKLMVSIEAAFKPRLTEENMEELSMFLEHVLDTLHVLNRMQH</sequence>
<protein>
    <submittedName>
        <fullName evidence="1">Uncharacterized protein</fullName>
    </submittedName>
</protein>
<dbReference type="Proteomes" id="UP001303532">
    <property type="component" value="Chromosome"/>
</dbReference>
<dbReference type="RefSeq" id="WP_323691301.1">
    <property type="nucleotide sequence ID" value="NZ_CP116341.1"/>
</dbReference>
<evidence type="ECO:0000313" key="1">
    <source>
        <dbReference type="EMBL" id="WOV83609.1"/>
    </source>
</evidence>
<accession>A0ABZ0KUC0</accession>